<evidence type="ECO:0000313" key="1">
    <source>
        <dbReference type="EMBL" id="CAI9936101.1"/>
    </source>
</evidence>
<protein>
    <submittedName>
        <fullName evidence="1">Uncharacterized protein</fullName>
    </submittedName>
</protein>
<dbReference type="AlphaFoldDB" id="A0AA86U105"/>
<gene>
    <name evidence="1" type="ORF">HINF_LOCUS23746</name>
    <name evidence="2" type="ORF">HINF_LOCUS58439</name>
</gene>
<evidence type="ECO:0000313" key="2">
    <source>
        <dbReference type="EMBL" id="CAL6077554.1"/>
    </source>
</evidence>
<reference evidence="1" key="1">
    <citation type="submission" date="2023-06" db="EMBL/GenBank/DDBJ databases">
        <authorList>
            <person name="Kurt Z."/>
        </authorList>
    </citation>
    <scope>NUCLEOTIDE SEQUENCE</scope>
</reference>
<sequence>MDVVVGQNTSIVELLSGENETLLVWRDGFFVLNLTLQVLNSVSRLHVESDDFLCQSFQIFLVSNKFMRNCFKTILTKINAEEAFIMVIVNISTRFVDYQSSF</sequence>
<dbReference type="Proteomes" id="UP001642409">
    <property type="component" value="Unassembled WGS sequence"/>
</dbReference>
<name>A0AA86U105_9EUKA</name>
<dbReference type="EMBL" id="CATOUU010000630">
    <property type="protein sequence ID" value="CAI9936101.1"/>
    <property type="molecule type" value="Genomic_DNA"/>
</dbReference>
<comment type="caution">
    <text evidence="1">The sequence shown here is derived from an EMBL/GenBank/DDBJ whole genome shotgun (WGS) entry which is preliminary data.</text>
</comment>
<keyword evidence="3" id="KW-1185">Reference proteome</keyword>
<organism evidence="1">
    <name type="scientific">Hexamita inflata</name>
    <dbReference type="NCBI Taxonomy" id="28002"/>
    <lineage>
        <taxon>Eukaryota</taxon>
        <taxon>Metamonada</taxon>
        <taxon>Diplomonadida</taxon>
        <taxon>Hexamitidae</taxon>
        <taxon>Hexamitinae</taxon>
        <taxon>Hexamita</taxon>
    </lineage>
</organism>
<reference evidence="2 3" key="2">
    <citation type="submission" date="2024-07" db="EMBL/GenBank/DDBJ databases">
        <authorList>
            <person name="Akdeniz Z."/>
        </authorList>
    </citation>
    <scope>NUCLEOTIDE SEQUENCE [LARGE SCALE GENOMIC DNA]</scope>
</reference>
<dbReference type="EMBL" id="CAXDID020000328">
    <property type="protein sequence ID" value="CAL6077554.1"/>
    <property type="molecule type" value="Genomic_DNA"/>
</dbReference>
<evidence type="ECO:0000313" key="3">
    <source>
        <dbReference type="Proteomes" id="UP001642409"/>
    </source>
</evidence>
<proteinExistence type="predicted"/>
<accession>A0AA86U105</accession>